<feature type="compositionally biased region" description="Polar residues" evidence="2">
    <location>
        <begin position="327"/>
        <end position="338"/>
    </location>
</feature>
<feature type="coiled-coil region" evidence="1">
    <location>
        <begin position="159"/>
        <end position="193"/>
    </location>
</feature>
<keyword evidence="1" id="KW-0175">Coiled coil</keyword>
<evidence type="ECO:0000313" key="4">
    <source>
        <dbReference type="Proteomes" id="UP001164746"/>
    </source>
</evidence>
<evidence type="ECO:0000256" key="1">
    <source>
        <dbReference type="SAM" id="Coils"/>
    </source>
</evidence>
<protein>
    <submittedName>
        <fullName evidence="3">Uncharacterized protein</fullName>
    </submittedName>
</protein>
<evidence type="ECO:0000256" key="2">
    <source>
        <dbReference type="SAM" id="MobiDB-lite"/>
    </source>
</evidence>
<proteinExistence type="predicted"/>
<name>A0ABY7DM83_MYAAR</name>
<evidence type="ECO:0000313" key="3">
    <source>
        <dbReference type="EMBL" id="WAQ97465.1"/>
    </source>
</evidence>
<dbReference type="EMBL" id="CP111013">
    <property type="protein sequence ID" value="WAQ97465.1"/>
    <property type="molecule type" value="Genomic_DNA"/>
</dbReference>
<reference evidence="3" key="1">
    <citation type="submission" date="2022-11" db="EMBL/GenBank/DDBJ databases">
        <title>Centuries of genome instability and evolution in soft-shell clam transmissible cancer (bioRxiv).</title>
        <authorList>
            <person name="Hart S.F.M."/>
            <person name="Yonemitsu M.A."/>
            <person name="Giersch R.M."/>
            <person name="Beal B.F."/>
            <person name="Arriagada G."/>
            <person name="Davis B.W."/>
            <person name="Ostrander E.A."/>
            <person name="Goff S.P."/>
            <person name="Metzger M.J."/>
        </authorList>
    </citation>
    <scope>NUCLEOTIDE SEQUENCE</scope>
    <source>
        <strain evidence="3">MELC-2E11</strain>
        <tissue evidence="3">Siphon/mantle</tissue>
    </source>
</reference>
<feature type="compositionally biased region" description="Polar residues" evidence="2">
    <location>
        <begin position="305"/>
        <end position="317"/>
    </location>
</feature>
<keyword evidence="4" id="KW-1185">Reference proteome</keyword>
<gene>
    <name evidence="3" type="ORF">MAR_030155</name>
</gene>
<dbReference type="Proteomes" id="UP001164746">
    <property type="component" value="Chromosome 2"/>
</dbReference>
<feature type="region of interest" description="Disordered" evidence="2">
    <location>
        <begin position="296"/>
        <end position="383"/>
    </location>
</feature>
<feature type="region of interest" description="Disordered" evidence="2">
    <location>
        <begin position="587"/>
        <end position="607"/>
    </location>
</feature>
<organism evidence="3 4">
    <name type="scientific">Mya arenaria</name>
    <name type="common">Soft-shell clam</name>
    <dbReference type="NCBI Taxonomy" id="6604"/>
    <lineage>
        <taxon>Eukaryota</taxon>
        <taxon>Metazoa</taxon>
        <taxon>Spiralia</taxon>
        <taxon>Lophotrochozoa</taxon>
        <taxon>Mollusca</taxon>
        <taxon>Bivalvia</taxon>
        <taxon>Autobranchia</taxon>
        <taxon>Heteroconchia</taxon>
        <taxon>Euheterodonta</taxon>
        <taxon>Imparidentia</taxon>
        <taxon>Neoheterodontei</taxon>
        <taxon>Myida</taxon>
        <taxon>Myoidea</taxon>
        <taxon>Myidae</taxon>
        <taxon>Mya</taxon>
    </lineage>
</organism>
<feature type="compositionally biased region" description="Polar residues" evidence="2">
    <location>
        <begin position="361"/>
        <end position="375"/>
    </location>
</feature>
<feature type="coiled-coil region" evidence="1">
    <location>
        <begin position="514"/>
        <end position="582"/>
    </location>
</feature>
<sequence length="663" mass="75777">MAYTAEMHDRNSVSSSLSAFAASTTLTTCSSSESFSSLNVSNVFFCLLHRRHLISSIKSMSSAATTTPGKPNIFVANRPKKKQPPFTKIADATSQREKTKNTKSVKNLVKTVLSEKPESVNISNVPKLQRKSRPMIVNNDSLQIKILPKSEYDGIKDELMKLNELNFVQSNRINELEQESNKVMQEFGALYEENALLRKKLDTGNEPIAEPYSRVFGDRKILRDSEIGYKKRIRRFEQELIEYYKEIETLESDLKLIKAKLLKYKDKPGHEKIIDILNTQIQDLKIENQKLKDDVSELKGDKPLNTLSKKTQDQSRQSPRRDEPSKVSYTQKKATMSGTKVPHTRIKKPQAGIRTHPHSKYAQSKLKSSETASTETNDEEESWMAKTEKVLNAGMKPIDAAQKLQLEQKYAAMSSNASVGDNPEVKIIPIPEYKGMIEDLTRLREINVAHTNQIKELELETRKVLGEFGGLYEENAKLRNKLDTGGEPFAESYRRIFDDRKTLREAEAGYKKRIIRFEQEVVDAKKKIAKLEHDIQATKTRLEKYKKITSKDKVLDALNKQIKDLKDENKGLKAELKLLVQAATRAPRKQNSVSLAESKPGTKTRRKFLDQGKAKIDCKKESHISKTKHGDSKEVDTEVNRYHDHGYYFDYRNGLPDTDINHW</sequence>
<accession>A0ABY7DM83</accession>